<feature type="region of interest" description="Disordered" evidence="1">
    <location>
        <begin position="163"/>
        <end position="260"/>
    </location>
</feature>
<evidence type="ECO:0000256" key="1">
    <source>
        <dbReference type="SAM" id="MobiDB-lite"/>
    </source>
</evidence>
<feature type="compositionally biased region" description="Basic and acidic residues" evidence="1">
    <location>
        <begin position="242"/>
        <end position="254"/>
    </location>
</feature>
<dbReference type="InterPro" id="IPR018555">
    <property type="entry name" value="C630.06c-like"/>
</dbReference>
<keyword evidence="3" id="KW-1185">Reference proteome</keyword>
<sequence length="260" mass="29290">MFELPDSKRVRRQDLYDSAFERHSSPEGDDEGKAEIRAKLNARLSNLLSLGPIEVGNVGHDAAVDGVDEANDQPQDEGEFEFRLFSTSGPSQKVIIAAEETHQGPPISERPISHYVRGELAPEEKARLQFSAVSGSDVVAESKRRAWGLEVPWRVTRIAISADRRKGKQSGERIAVREGAPEESQGRKRPGKKRRITLRIKEKAAKETAATKAKQLMTKEEHLREKKKRLNREKKLKRRKKEKEARMALRRDGGDVGAEL</sequence>
<dbReference type="Pfam" id="PF09428">
    <property type="entry name" value="DUF2011"/>
    <property type="match status" value="1"/>
</dbReference>
<gene>
    <name evidence="2" type="ORF">B0H67DRAFT_486101</name>
</gene>
<name>A0AA40APV9_9PEZI</name>
<reference evidence="2" key="1">
    <citation type="submission" date="2023-06" db="EMBL/GenBank/DDBJ databases">
        <title>Genome-scale phylogeny and comparative genomics of the fungal order Sordariales.</title>
        <authorList>
            <consortium name="Lawrence Berkeley National Laboratory"/>
            <person name="Hensen N."/>
            <person name="Bonometti L."/>
            <person name="Westerberg I."/>
            <person name="Brannstrom I.O."/>
            <person name="Guillou S."/>
            <person name="Cros-Aarteil S."/>
            <person name="Calhoun S."/>
            <person name="Haridas S."/>
            <person name="Kuo A."/>
            <person name="Mondo S."/>
            <person name="Pangilinan J."/>
            <person name="Riley R."/>
            <person name="Labutti K."/>
            <person name="Andreopoulos B."/>
            <person name="Lipzen A."/>
            <person name="Chen C."/>
            <person name="Yanf M."/>
            <person name="Daum C."/>
            <person name="Ng V."/>
            <person name="Clum A."/>
            <person name="Steindorff A."/>
            <person name="Ohm R."/>
            <person name="Martin F."/>
            <person name="Silar P."/>
            <person name="Natvig D."/>
            <person name="Lalanne C."/>
            <person name="Gautier V."/>
            <person name="Ament-Velasquez S.L."/>
            <person name="Kruys A."/>
            <person name="Hutchinson M.I."/>
            <person name="Powell A.J."/>
            <person name="Barry K."/>
            <person name="Miller A.N."/>
            <person name="Grigoriev I.V."/>
            <person name="Debuchy R."/>
            <person name="Gladieux P."/>
            <person name="Thoren M.H."/>
            <person name="Johannesson H."/>
        </authorList>
    </citation>
    <scope>NUCLEOTIDE SEQUENCE</scope>
    <source>
        <strain evidence="2">SMH4607-1</strain>
    </source>
</reference>
<protein>
    <submittedName>
        <fullName evidence="2">Uncharacterized protein</fullName>
    </submittedName>
</protein>
<evidence type="ECO:0000313" key="3">
    <source>
        <dbReference type="Proteomes" id="UP001172102"/>
    </source>
</evidence>
<feature type="compositionally biased region" description="Basic and acidic residues" evidence="1">
    <location>
        <begin position="169"/>
        <end position="186"/>
    </location>
</feature>
<organism evidence="2 3">
    <name type="scientific">Lasiosphaeris hirsuta</name>
    <dbReference type="NCBI Taxonomy" id="260670"/>
    <lineage>
        <taxon>Eukaryota</taxon>
        <taxon>Fungi</taxon>
        <taxon>Dikarya</taxon>
        <taxon>Ascomycota</taxon>
        <taxon>Pezizomycotina</taxon>
        <taxon>Sordariomycetes</taxon>
        <taxon>Sordariomycetidae</taxon>
        <taxon>Sordariales</taxon>
        <taxon>Lasiosphaeriaceae</taxon>
        <taxon>Lasiosphaeris</taxon>
    </lineage>
</organism>
<dbReference type="EMBL" id="JAUKUA010000003">
    <property type="protein sequence ID" value="KAK0719762.1"/>
    <property type="molecule type" value="Genomic_DNA"/>
</dbReference>
<dbReference type="Proteomes" id="UP001172102">
    <property type="component" value="Unassembled WGS sequence"/>
</dbReference>
<dbReference type="AlphaFoldDB" id="A0AA40APV9"/>
<feature type="region of interest" description="Disordered" evidence="1">
    <location>
        <begin position="1"/>
        <end position="34"/>
    </location>
</feature>
<feature type="compositionally biased region" description="Basic residues" evidence="1">
    <location>
        <begin position="187"/>
        <end position="198"/>
    </location>
</feature>
<proteinExistence type="predicted"/>
<comment type="caution">
    <text evidence="2">The sequence shown here is derived from an EMBL/GenBank/DDBJ whole genome shotgun (WGS) entry which is preliminary data.</text>
</comment>
<evidence type="ECO:0000313" key="2">
    <source>
        <dbReference type="EMBL" id="KAK0719762.1"/>
    </source>
</evidence>
<feature type="compositionally biased region" description="Basic residues" evidence="1">
    <location>
        <begin position="225"/>
        <end position="241"/>
    </location>
</feature>
<accession>A0AA40APV9</accession>